<accession>A0AA97AMX6</accession>
<name>A0AA97AMX6_LEPBY</name>
<sequence>MTPSTPSTTPESTTTPDTTVPTIPSTTPDTTVPTTPSTTPESTTTPTQPTAPAEQSSTPSTQPMATTTVLESETITGVQQVTLPESANTAAKFTLPIQIAVVQEASVTSDTPITDKMAKDLPAWGAAVSACLKDKPAFVRVVDDQTAPFMVGGSEGKIRLNANNKPICAS</sequence>
<protein>
    <submittedName>
        <fullName evidence="2">Uncharacterized protein</fullName>
    </submittedName>
</protein>
<reference evidence="2" key="1">
    <citation type="journal article" date="2023" name="Plants (Basel)">
        <title>Genomic Analysis of Leptolyngbya boryana CZ1 Reveals Efficient Carbon Fixation Modules.</title>
        <authorList>
            <person name="Bai X."/>
            <person name="Wang H."/>
            <person name="Cheng W."/>
            <person name="Wang J."/>
            <person name="Ma M."/>
            <person name="Hu H."/>
            <person name="Song Z."/>
            <person name="Ma H."/>
            <person name="Fan Y."/>
            <person name="Du C."/>
            <person name="Xu J."/>
        </authorList>
    </citation>
    <scope>NUCLEOTIDE SEQUENCE</scope>
    <source>
        <strain evidence="2">CZ1</strain>
    </source>
</reference>
<proteinExistence type="predicted"/>
<evidence type="ECO:0000313" key="2">
    <source>
        <dbReference type="EMBL" id="WNZ43614.1"/>
    </source>
</evidence>
<feature type="compositionally biased region" description="Polar residues" evidence="1">
    <location>
        <begin position="53"/>
        <end position="66"/>
    </location>
</feature>
<dbReference type="EMBL" id="CP130144">
    <property type="protein sequence ID" value="WNZ43614.1"/>
    <property type="molecule type" value="Genomic_DNA"/>
</dbReference>
<evidence type="ECO:0000256" key="1">
    <source>
        <dbReference type="SAM" id="MobiDB-lite"/>
    </source>
</evidence>
<dbReference type="RefSeq" id="WP_144056124.1">
    <property type="nucleotide sequence ID" value="NZ_CP130144.1"/>
</dbReference>
<reference evidence="2" key="2">
    <citation type="submission" date="2023-07" db="EMBL/GenBank/DDBJ databases">
        <authorList>
            <person name="Bai X.-H."/>
            <person name="Wang H.-H."/>
            <person name="Wang J."/>
            <person name="Ma M.-Y."/>
            <person name="Hu H.-H."/>
            <person name="Song Z.-L."/>
            <person name="Ma H.-G."/>
            <person name="Fan Y."/>
            <person name="Du C.-Y."/>
            <person name="Xu J.-C."/>
        </authorList>
    </citation>
    <scope>NUCLEOTIDE SEQUENCE</scope>
    <source>
        <strain evidence="2">CZ1</strain>
    </source>
</reference>
<feature type="region of interest" description="Disordered" evidence="1">
    <location>
        <begin position="1"/>
        <end position="66"/>
    </location>
</feature>
<dbReference type="AlphaFoldDB" id="A0AA97AMX6"/>
<organism evidence="2">
    <name type="scientific">Leptolyngbya boryana CZ1</name>
    <dbReference type="NCBI Taxonomy" id="3060204"/>
    <lineage>
        <taxon>Bacteria</taxon>
        <taxon>Bacillati</taxon>
        <taxon>Cyanobacteriota</taxon>
        <taxon>Cyanophyceae</taxon>
        <taxon>Leptolyngbyales</taxon>
        <taxon>Leptolyngbyaceae</taxon>
        <taxon>Leptolyngbya group</taxon>
        <taxon>Leptolyngbya</taxon>
    </lineage>
</organism>
<feature type="compositionally biased region" description="Low complexity" evidence="1">
    <location>
        <begin position="1"/>
        <end position="50"/>
    </location>
</feature>
<gene>
    <name evidence="2" type="ORF">Q2T42_17360</name>
</gene>